<comment type="catalytic activity">
    <reaction evidence="5">
        <text>adenosine(37) in tRNA + dimethylallyl diphosphate = N(6)-dimethylallyladenosine(37) in tRNA + diphosphate</text>
        <dbReference type="Rhea" id="RHEA:26482"/>
        <dbReference type="Rhea" id="RHEA-COMP:10162"/>
        <dbReference type="Rhea" id="RHEA-COMP:10375"/>
        <dbReference type="ChEBI" id="CHEBI:33019"/>
        <dbReference type="ChEBI" id="CHEBI:57623"/>
        <dbReference type="ChEBI" id="CHEBI:74411"/>
        <dbReference type="ChEBI" id="CHEBI:74415"/>
        <dbReference type="EC" id="2.5.1.75"/>
    </reaction>
</comment>
<comment type="similarity">
    <text evidence="1 6">Belongs to the IPP transferase family.</text>
</comment>
<evidence type="ECO:0000256" key="2">
    <source>
        <dbReference type="ARBA" id="ARBA00022679"/>
    </source>
</evidence>
<dbReference type="InterPro" id="IPR018022">
    <property type="entry name" value="IPT"/>
</dbReference>
<evidence type="ECO:0000313" key="9">
    <source>
        <dbReference type="Proteomes" id="UP001194580"/>
    </source>
</evidence>
<dbReference type="GO" id="GO:0006400">
    <property type="term" value="P:tRNA modification"/>
    <property type="evidence" value="ECO:0007669"/>
    <property type="project" value="TreeGrafter"/>
</dbReference>
<keyword evidence="2 6" id="KW-0808">Transferase</keyword>
<dbReference type="GO" id="GO:0052381">
    <property type="term" value="F:tRNA dimethylallyltransferase activity"/>
    <property type="evidence" value="ECO:0007669"/>
    <property type="project" value="UniProtKB-EC"/>
</dbReference>
<dbReference type="PIRSF" id="PIRSF039110">
    <property type="entry name" value="IPP_transferase"/>
    <property type="match status" value="1"/>
</dbReference>
<dbReference type="GO" id="GO:0005739">
    <property type="term" value="C:mitochondrion"/>
    <property type="evidence" value="ECO:0007669"/>
    <property type="project" value="TreeGrafter"/>
</dbReference>
<name>A0AAD4DL21_9FUNG</name>
<keyword evidence="4 6" id="KW-0067">ATP-binding</keyword>
<accession>A0AAD4DL21</accession>
<dbReference type="Proteomes" id="UP001194580">
    <property type="component" value="Unassembled WGS sequence"/>
</dbReference>
<dbReference type="PANTHER" id="PTHR11088">
    <property type="entry name" value="TRNA DIMETHYLALLYLTRANSFERASE"/>
    <property type="match status" value="1"/>
</dbReference>
<comment type="caution">
    <text evidence="8">The sequence shown here is derived from an EMBL/GenBank/DDBJ whole genome shotgun (WGS) entry which is preliminary data.</text>
</comment>
<evidence type="ECO:0000256" key="6">
    <source>
        <dbReference type="RuleBase" id="RU003785"/>
    </source>
</evidence>
<evidence type="ECO:0000256" key="4">
    <source>
        <dbReference type="ARBA" id="ARBA00022840"/>
    </source>
</evidence>
<dbReference type="AlphaFoldDB" id="A0AAD4DL21"/>
<keyword evidence="9" id="KW-1185">Reference proteome</keyword>
<evidence type="ECO:0000256" key="5">
    <source>
        <dbReference type="RuleBase" id="RU003783"/>
    </source>
</evidence>
<dbReference type="Gene3D" id="3.30.160.60">
    <property type="entry name" value="Classic Zinc Finger"/>
    <property type="match status" value="1"/>
</dbReference>
<organism evidence="8 9">
    <name type="scientific">Linnemannia exigua</name>
    <dbReference type="NCBI Taxonomy" id="604196"/>
    <lineage>
        <taxon>Eukaryota</taxon>
        <taxon>Fungi</taxon>
        <taxon>Fungi incertae sedis</taxon>
        <taxon>Mucoromycota</taxon>
        <taxon>Mortierellomycotina</taxon>
        <taxon>Mortierellomycetes</taxon>
        <taxon>Mortierellales</taxon>
        <taxon>Mortierellaceae</taxon>
        <taxon>Linnemannia</taxon>
    </lineage>
</organism>
<protein>
    <recommendedName>
        <fullName evidence="5">tRNA dimethylallyltransferase</fullName>
        <ecNumber evidence="5">2.5.1.75</ecNumber>
    </recommendedName>
</protein>
<evidence type="ECO:0000256" key="3">
    <source>
        <dbReference type="ARBA" id="ARBA00022741"/>
    </source>
</evidence>
<keyword evidence="3 6" id="KW-0547">Nucleotide-binding</keyword>
<dbReference type="Gene3D" id="1.10.20.140">
    <property type="match status" value="1"/>
</dbReference>
<sequence length="534" mass="60591">MDPGVIAVIGTTGVGKSNLSIQLAKELDGEVINGDALQVYKGLDIITNKMPVDEREGVAHHLMDFLPMDQEYSVLDFKADALGLIETIHERKHMPVVVGGTHYYIQSLLWRDTLLDTKKNVGTLSEAQKQEQSYANEKFLRDSDTATLYKKLQEVDPIMANKWHENDRRKITRSLQVFFETGECQSDLIKKQHALPDSERLRMPTCIFWVYSAPDVLNARLDARVDAMVKGGLFEEIQGMRKSVGPNTDYERGIWQAIGYKEFDPYFTAVEEAIRSNQPTDTVELEKLKSECTETMKTRTRQYAKRQVLWIRNKLLPLCREKEVKIYLLDATSLNTWKENVGNVAVNIAKSFFSGDDLPDAEGLNQYAKEMLTAQRDLDAVSALESWEKKECEICTSMQRIMHEKYTQQGSTTTIDPAEELPPIIIHGPTSWEQHLKSKMHRKMRTNKAEMERDGANWWYFKAQEYKKRKREGTLNQEVEIVGGVGKGMDVGVLSDEEKSGGGGGGEEPLSKVRRTSAGEESMSDNNKSDEKSS</sequence>
<dbReference type="InterPro" id="IPR030666">
    <property type="entry name" value="IPP_transferase_euk"/>
</dbReference>
<evidence type="ECO:0000256" key="7">
    <source>
        <dbReference type="SAM" id="MobiDB-lite"/>
    </source>
</evidence>
<dbReference type="EC" id="2.5.1.75" evidence="5"/>
<dbReference type="GO" id="GO:0005524">
    <property type="term" value="F:ATP binding"/>
    <property type="evidence" value="ECO:0007669"/>
    <property type="project" value="UniProtKB-KW"/>
</dbReference>
<evidence type="ECO:0000256" key="1">
    <source>
        <dbReference type="ARBA" id="ARBA00005842"/>
    </source>
</evidence>
<dbReference type="EMBL" id="JAAAIL010000040">
    <property type="protein sequence ID" value="KAG0280919.1"/>
    <property type="molecule type" value="Genomic_DNA"/>
</dbReference>
<gene>
    <name evidence="8" type="ORF">BGZ95_007954</name>
</gene>
<dbReference type="InterPro" id="IPR039657">
    <property type="entry name" value="Dimethylallyltransferase"/>
</dbReference>
<dbReference type="SUPFAM" id="SSF52540">
    <property type="entry name" value="P-loop containing nucleoside triphosphate hydrolases"/>
    <property type="match status" value="2"/>
</dbReference>
<reference evidence="8" key="1">
    <citation type="journal article" date="2020" name="Fungal Divers.">
        <title>Resolving the Mortierellaceae phylogeny through synthesis of multi-gene phylogenetics and phylogenomics.</title>
        <authorList>
            <person name="Vandepol N."/>
            <person name="Liber J."/>
            <person name="Desiro A."/>
            <person name="Na H."/>
            <person name="Kennedy M."/>
            <person name="Barry K."/>
            <person name="Grigoriev I.V."/>
            <person name="Miller A.N."/>
            <person name="O'Donnell K."/>
            <person name="Stajich J.E."/>
            <person name="Bonito G."/>
        </authorList>
    </citation>
    <scope>NUCLEOTIDE SEQUENCE</scope>
    <source>
        <strain evidence="8">NRRL 28262</strain>
    </source>
</reference>
<dbReference type="Gene3D" id="3.40.50.300">
    <property type="entry name" value="P-loop containing nucleotide triphosphate hydrolases"/>
    <property type="match status" value="1"/>
</dbReference>
<dbReference type="NCBIfam" id="TIGR00174">
    <property type="entry name" value="miaA"/>
    <property type="match status" value="1"/>
</dbReference>
<dbReference type="PANTHER" id="PTHR11088:SF89">
    <property type="entry name" value="TRNA DIMETHYLALLYLTRANSFERASE"/>
    <property type="match status" value="1"/>
</dbReference>
<dbReference type="Pfam" id="PF01715">
    <property type="entry name" value="IPPT"/>
    <property type="match status" value="1"/>
</dbReference>
<feature type="region of interest" description="Disordered" evidence="7">
    <location>
        <begin position="487"/>
        <end position="534"/>
    </location>
</feature>
<dbReference type="InterPro" id="IPR027417">
    <property type="entry name" value="P-loop_NTPase"/>
</dbReference>
<keyword evidence="5" id="KW-0819">tRNA processing</keyword>
<dbReference type="HAMAP" id="MF_00185">
    <property type="entry name" value="IPP_trans"/>
    <property type="match status" value="1"/>
</dbReference>
<proteinExistence type="inferred from homology"/>
<evidence type="ECO:0000313" key="8">
    <source>
        <dbReference type="EMBL" id="KAG0280919.1"/>
    </source>
</evidence>